<dbReference type="RefSeq" id="WP_196939059.1">
    <property type="nucleotide sequence ID" value="NZ_MU158689.1"/>
</dbReference>
<evidence type="ECO:0000256" key="3">
    <source>
        <dbReference type="ARBA" id="ARBA00023082"/>
    </source>
</evidence>
<dbReference type="InterPro" id="IPR014327">
    <property type="entry name" value="RNA_pol_sigma70_bacteroid"/>
</dbReference>
<comment type="similarity">
    <text evidence="1">Belongs to the sigma-70 factor family. ECF subfamily.</text>
</comment>
<dbReference type="Proteomes" id="UP000618319">
    <property type="component" value="Unassembled WGS sequence"/>
</dbReference>
<dbReference type="InterPro" id="IPR013249">
    <property type="entry name" value="RNA_pol_sigma70_r4_t2"/>
</dbReference>
<evidence type="ECO:0000259" key="6">
    <source>
        <dbReference type="Pfam" id="PF08281"/>
    </source>
</evidence>
<accession>A0ABR9TBG0</accession>
<organism evidence="7 8">
    <name type="scientific">Sphingobacterium pedocola</name>
    <dbReference type="NCBI Taxonomy" id="2082722"/>
    <lineage>
        <taxon>Bacteria</taxon>
        <taxon>Pseudomonadati</taxon>
        <taxon>Bacteroidota</taxon>
        <taxon>Sphingobacteriia</taxon>
        <taxon>Sphingobacteriales</taxon>
        <taxon>Sphingobacteriaceae</taxon>
        <taxon>Sphingobacterium</taxon>
    </lineage>
</organism>
<feature type="domain" description="RNA polymerase sigma factor 70 region 4 type 2" evidence="6">
    <location>
        <begin position="129"/>
        <end position="178"/>
    </location>
</feature>
<dbReference type="InterPro" id="IPR013324">
    <property type="entry name" value="RNA_pol_sigma_r3/r4-like"/>
</dbReference>
<protein>
    <recommendedName>
        <fullName evidence="9">RNA polymerase sigma-70 factor</fullName>
    </recommendedName>
</protein>
<dbReference type="NCBIfam" id="TIGR02937">
    <property type="entry name" value="sigma70-ECF"/>
    <property type="match status" value="1"/>
</dbReference>
<dbReference type="NCBIfam" id="TIGR02985">
    <property type="entry name" value="Sig70_bacteroi1"/>
    <property type="match status" value="1"/>
</dbReference>
<evidence type="ECO:0008006" key="9">
    <source>
        <dbReference type="Google" id="ProtNLM"/>
    </source>
</evidence>
<dbReference type="SUPFAM" id="SSF88659">
    <property type="entry name" value="Sigma3 and sigma4 domains of RNA polymerase sigma factors"/>
    <property type="match status" value="1"/>
</dbReference>
<comment type="caution">
    <text evidence="7">The sequence shown here is derived from an EMBL/GenBank/DDBJ whole genome shotgun (WGS) entry which is preliminary data.</text>
</comment>
<evidence type="ECO:0000259" key="5">
    <source>
        <dbReference type="Pfam" id="PF04542"/>
    </source>
</evidence>
<dbReference type="InterPro" id="IPR039425">
    <property type="entry name" value="RNA_pol_sigma-70-like"/>
</dbReference>
<dbReference type="SUPFAM" id="SSF88946">
    <property type="entry name" value="Sigma2 domain of RNA polymerase sigma factors"/>
    <property type="match status" value="1"/>
</dbReference>
<evidence type="ECO:0000256" key="4">
    <source>
        <dbReference type="ARBA" id="ARBA00023163"/>
    </source>
</evidence>
<proteinExistence type="inferred from homology"/>
<keyword evidence="4" id="KW-0804">Transcription</keyword>
<evidence type="ECO:0000256" key="1">
    <source>
        <dbReference type="ARBA" id="ARBA00010641"/>
    </source>
</evidence>
<dbReference type="InterPro" id="IPR013325">
    <property type="entry name" value="RNA_pol_sigma_r2"/>
</dbReference>
<dbReference type="InterPro" id="IPR007627">
    <property type="entry name" value="RNA_pol_sigma70_r2"/>
</dbReference>
<keyword evidence="3" id="KW-0731">Sigma factor</keyword>
<evidence type="ECO:0000313" key="7">
    <source>
        <dbReference type="EMBL" id="MBE8722671.1"/>
    </source>
</evidence>
<dbReference type="InterPro" id="IPR014284">
    <property type="entry name" value="RNA_pol_sigma-70_dom"/>
</dbReference>
<name>A0ABR9TBG0_9SPHI</name>
<dbReference type="Gene3D" id="1.10.1740.10">
    <property type="match status" value="1"/>
</dbReference>
<dbReference type="Pfam" id="PF08281">
    <property type="entry name" value="Sigma70_r4_2"/>
    <property type="match status" value="1"/>
</dbReference>
<feature type="domain" description="RNA polymerase sigma-70 region 2" evidence="5">
    <location>
        <begin position="30"/>
        <end position="96"/>
    </location>
</feature>
<dbReference type="InterPro" id="IPR036388">
    <property type="entry name" value="WH-like_DNA-bd_sf"/>
</dbReference>
<keyword evidence="8" id="KW-1185">Reference proteome</keyword>
<dbReference type="PANTHER" id="PTHR43133:SF46">
    <property type="entry name" value="RNA POLYMERASE SIGMA-70 FACTOR ECF SUBFAMILY"/>
    <property type="match status" value="1"/>
</dbReference>
<reference evidence="7 8" key="1">
    <citation type="submission" date="2018-02" db="EMBL/GenBank/DDBJ databases">
        <title>Sphingobacterium KA21.</title>
        <authorList>
            <person name="Vasarhelyi B.M."/>
            <person name="Deshmukh S."/>
            <person name="Balint B."/>
            <person name="Kukolya J."/>
        </authorList>
    </citation>
    <scope>NUCLEOTIDE SEQUENCE [LARGE SCALE GENOMIC DNA]</scope>
    <source>
        <strain evidence="7 8">Ka21</strain>
    </source>
</reference>
<dbReference type="EMBL" id="PSKQ01000024">
    <property type="protein sequence ID" value="MBE8722671.1"/>
    <property type="molecule type" value="Genomic_DNA"/>
</dbReference>
<gene>
    <name evidence="7" type="ORF">C4F40_18265</name>
</gene>
<dbReference type="Gene3D" id="1.10.10.10">
    <property type="entry name" value="Winged helix-like DNA-binding domain superfamily/Winged helix DNA-binding domain"/>
    <property type="match status" value="1"/>
</dbReference>
<evidence type="ECO:0000256" key="2">
    <source>
        <dbReference type="ARBA" id="ARBA00023015"/>
    </source>
</evidence>
<evidence type="ECO:0000313" key="8">
    <source>
        <dbReference type="Proteomes" id="UP000618319"/>
    </source>
</evidence>
<dbReference type="Pfam" id="PF04542">
    <property type="entry name" value="Sigma70_r2"/>
    <property type="match status" value="1"/>
</dbReference>
<sequence>MRTAKTSKSSTEQHIISRFVDGDRDAFALLFNRYWKTVYSVCFKYTRCHSDAEDVSQEVFKAIWEKRDVLDIHTNFEHYLIRSAKNRILNYFRARQTKQHHENNVANTKDQSEPMLGIDFLLQAEKHHQELISLLSPKCREIYELKYHGALTNQSVADQMGISVKTVEYHLQQAKKAIRSALIRKTEFL</sequence>
<keyword evidence="2" id="KW-0805">Transcription regulation</keyword>
<dbReference type="PANTHER" id="PTHR43133">
    <property type="entry name" value="RNA POLYMERASE ECF-TYPE SIGMA FACTO"/>
    <property type="match status" value="1"/>
</dbReference>